<name>A0A0K2XTF9_HELHE</name>
<dbReference type="EMBL" id="CDMK01000001">
    <property type="protein sequence ID" value="CRI34515.1"/>
    <property type="molecule type" value="Genomic_DNA"/>
</dbReference>
<evidence type="ECO:0000313" key="2">
    <source>
        <dbReference type="Proteomes" id="UP000046090"/>
    </source>
</evidence>
<keyword evidence="2" id="KW-1185">Reference proteome</keyword>
<dbReference type="InterPro" id="IPR014926">
    <property type="entry name" value="Phage_D3112_Orf24"/>
</dbReference>
<sequence length="170" mass="19536">MAKSFNILGNRNNLILAENIRTLYLQGKSYDYICQTLGISKSTINTYRKNAAKEGDDWDTLLLLNRRNTQNIAMSEAYFVGWLIDGFEAQLLHTPELSLHELAKYTKLYFQLKQPRNTDELKSKEQQYENAMRVIKAVAELALEQDNRAVVEFLSAQADVIIKAVFKAQK</sequence>
<protein>
    <submittedName>
        <fullName evidence="1">Uncharacterized protein</fullName>
    </submittedName>
</protein>
<dbReference type="RefSeq" id="WP_015106615.1">
    <property type="nucleotide sequence ID" value="NZ_AP026684.1"/>
</dbReference>
<evidence type="ECO:0000313" key="1">
    <source>
        <dbReference type="EMBL" id="CRI34515.1"/>
    </source>
</evidence>
<dbReference type="GeneID" id="76197066"/>
<reference evidence="2" key="1">
    <citation type="submission" date="2014-12" db="EMBL/GenBank/DDBJ databases">
        <authorList>
            <person name="Smet A."/>
        </authorList>
    </citation>
    <scope>NUCLEOTIDE SEQUENCE [LARGE SCALE GENOMIC DNA]</scope>
</reference>
<dbReference type="OrthoDB" id="5326419at2"/>
<dbReference type="GO" id="GO:0006355">
    <property type="term" value="P:regulation of DNA-templated transcription"/>
    <property type="evidence" value="ECO:0007669"/>
    <property type="project" value="InterPro"/>
</dbReference>
<dbReference type="Pfam" id="PF08822">
    <property type="entry name" value="DUF1804"/>
    <property type="match status" value="1"/>
</dbReference>
<gene>
    <name evidence="1" type="ORF">HHE01_13610</name>
</gene>
<dbReference type="AlphaFoldDB" id="A0A0K2XTF9"/>
<dbReference type="STRING" id="1216962.BN341_8190"/>
<accession>A0A0K2XTF9</accession>
<organism evidence="1 2">
    <name type="scientific">Helicobacter heilmannii</name>
    <dbReference type="NCBI Taxonomy" id="35817"/>
    <lineage>
        <taxon>Bacteria</taxon>
        <taxon>Pseudomonadati</taxon>
        <taxon>Campylobacterota</taxon>
        <taxon>Epsilonproteobacteria</taxon>
        <taxon>Campylobacterales</taxon>
        <taxon>Helicobacteraceae</taxon>
        <taxon>Helicobacter</taxon>
    </lineage>
</organism>
<dbReference type="InterPro" id="IPR016032">
    <property type="entry name" value="Sig_transdc_resp-reg_C-effctor"/>
</dbReference>
<dbReference type="Proteomes" id="UP000046090">
    <property type="component" value="Unassembled WGS sequence"/>
</dbReference>
<dbReference type="GO" id="GO:0003677">
    <property type="term" value="F:DNA binding"/>
    <property type="evidence" value="ECO:0007669"/>
    <property type="project" value="InterPro"/>
</dbReference>
<proteinExistence type="predicted"/>
<dbReference type="SUPFAM" id="SSF46894">
    <property type="entry name" value="C-terminal effector domain of the bipartite response regulators"/>
    <property type="match status" value="1"/>
</dbReference>